<evidence type="ECO:0000256" key="1">
    <source>
        <dbReference type="ARBA" id="ARBA00007162"/>
    </source>
</evidence>
<sequence>MNKLMAGMLTSVTMLAACGAEDQPAANDQNNNDEENGNSPVSDANNDADHEDWPDTLRFAVTGIDGMEELQRRYDLFQDTLEDLLDIDVEFFALSDRTVASTAMEYDEVDVILSGPSEYAQTKSAEPEAEPLAAIERDAYYTVIIVHEDSEFETIEDLEGHSVAMKEAGSTSGHIGPSALFIENGMDLDNDVDVELLGDARVEALKNGDVDALGDGIRYYDMMVEEDGEDAWRILHEGPPLPQDPFVASPNLPDSFKEELQNILFEHDEEILGAILDHEDNEKYQQADMVEIDDSDCRKTVILMLAAQPLTSACSGQGLS</sequence>
<feature type="signal peptide" evidence="4">
    <location>
        <begin position="1"/>
        <end position="16"/>
    </location>
</feature>
<evidence type="ECO:0000256" key="2">
    <source>
        <dbReference type="ARBA" id="ARBA00022729"/>
    </source>
</evidence>
<dbReference type="PANTHER" id="PTHR35841">
    <property type="entry name" value="PHOSPHONATES-BINDING PERIPLASMIC PROTEIN"/>
    <property type="match status" value="1"/>
</dbReference>
<protein>
    <submittedName>
        <fullName evidence="5">Phosphonate transport system substrate-binding protein</fullName>
    </submittedName>
</protein>
<organism evidence="5 6">
    <name type="scientific">Salisediminibacterium halotolerans</name>
    <dbReference type="NCBI Taxonomy" id="517425"/>
    <lineage>
        <taxon>Bacteria</taxon>
        <taxon>Bacillati</taxon>
        <taxon>Bacillota</taxon>
        <taxon>Bacilli</taxon>
        <taxon>Bacillales</taxon>
        <taxon>Bacillaceae</taxon>
        <taxon>Salisediminibacterium</taxon>
    </lineage>
</organism>
<dbReference type="STRING" id="1464123.SAMN05444126_1232"/>
<dbReference type="NCBIfam" id="TIGR01098">
    <property type="entry name" value="3A0109s03R"/>
    <property type="match status" value="1"/>
</dbReference>
<dbReference type="PROSITE" id="PS51257">
    <property type="entry name" value="PROKAR_LIPOPROTEIN"/>
    <property type="match status" value="1"/>
</dbReference>
<dbReference type="AlphaFoldDB" id="A0A1H9VRK3"/>
<feature type="compositionally biased region" description="Low complexity" evidence="3">
    <location>
        <begin position="20"/>
        <end position="30"/>
    </location>
</feature>
<accession>A0A1H9VRK3</accession>
<keyword evidence="6" id="KW-1185">Reference proteome</keyword>
<dbReference type="Gene3D" id="3.40.190.10">
    <property type="entry name" value="Periplasmic binding protein-like II"/>
    <property type="match status" value="2"/>
</dbReference>
<proteinExistence type="inferred from homology"/>
<dbReference type="EMBL" id="FOGV01000023">
    <property type="protein sequence ID" value="SES23873.1"/>
    <property type="molecule type" value="Genomic_DNA"/>
</dbReference>
<comment type="similarity">
    <text evidence="1">Belongs to the phosphate/phosphite/phosphonate binding protein family.</text>
</comment>
<evidence type="ECO:0000256" key="3">
    <source>
        <dbReference type="SAM" id="MobiDB-lite"/>
    </source>
</evidence>
<dbReference type="RefSeq" id="WP_093073986.1">
    <property type="nucleotide sequence ID" value="NZ_FOGV01000023.1"/>
</dbReference>
<evidence type="ECO:0000313" key="6">
    <source>
        <dbReference type="Proteomes" id="UP000199318"/>
    </source>
</evidence>
<dbReference type="GO" id="GO:0043190">
    <property type="term" value="C:ATP-binding cassette (ABC) transporter complex"/>
    <property type="evidence" value="ECO:0007669"/>
    <property type="project" value="InterPro"/>
</dbReference>
<feature type="region of interest" description="Disordered" evidence="3">
    <location>
        <begin position="20"/>
        <end position="52"/>
    </location>
</feature>
<name>A0A1H9VRK3_9BACI</name>
<dbReference type="PANTHER" id="PTHR35841:SF1">
    <property type="entry name" value="PHOSPHONATES-BINDING PERIPLASMIC PROTEIN"/>
    <property type="match status" value="1"/>
</dbReference>
<dbReference type="GO" id="GO:0055085">
    <property type="term" value="P:transmembrane transport"/>
    <property type="evidence" value="ECO:0007669"/>
    <property type="project" value="InterPro"/>
</dbReference>
<comment type="caution">
    <text evidence="5">The sequence shown here is derived from an EMBL/GenBank/DDBJ whole genome shotgun (WGS) entry which is preliminary data.</text>
</comment>
<dbReference type="OrthoDB" id="9776786at2"/>
<reference evidence="6" key="1">
    <citation type="submission" date="2016-10" db="EMBL/GenBank/DDBJ databases">
        <authorList>
            <person name="de Groot N.N."/>
        </authorList>
    </citation>
    <scope>NUCLEOTIDE SEQUENCE [LARGE SCALE GENOMIC DNA]</scope>
    <source>
        <strain evidence="6">10nlg</strain>
    </source>
</reference>
<evidence type="ECO:0000313" key="5">
    <source>
        <dbReference type="EMBL" id="SES23873.1"/>
    </source>
</evidence>
<evidence type="ECO:0000256" key="4">
    <source>
        <dbReference type="SAM" id="SignalP"/>
    </source>
</evidence>
<dbReference type="InterPro" id="IPR005770">
    <property type="entry name" value="PhnD"/>
</dbReference>
<gene>
    <name evidence="5" type="ORF">SAMN05444126_1232</name>
</gene>
<dbReference type="SUPFAM" id="SSF53850">
    <property type="entry name" value="Periplasmic binding protein-like II"/>
    <property type="match status" value="1"/>
</dbReference>
<dbReference type="Pfam" id="PF12974">
    <property type="entry name" value="Phosphonate-bd"/>
    <property type="match status" value="1"/>
</dbReference>
<keyword evidence="2 4" id="KW-0732">Signal</keyword>
<dbReference type="Proteomes" id="UP000199318">
    <property type="component" value="Unassembled WGS sequence"/>
</dbReference>
<feature type="chain" id="PRO_5039639098" evidence="4">
    <location>
        <begin position="17"/>
        <end position="320"/>
    </location>
</feature>